<evidence type="ECO:0000256" key="2">
    <source>
        <dbReference type="ARBA" id="ARBA00022741"/>
    </source>
</evidence>
<dbReference type="PROSITE" id="PS50011">
    <property type="entry name" value="PROTEIN_KINASE_DOM"/>
    <property type="match status" value="1"/>
</dbReference>
<dbReference type="eggNOG" id="COG0515">
    <property type="taxonomic scope" value="Bacteria"/>
</dbReference>
<dbReference type="Gene3D" id="3.30.200.20">
    <property type="entry name" value="Phosphorylase Kinase, domain 1"/>
    <property type="match status" value="1"/>
</dbReference>
<comment type="caution">
    <text evidence="7">The sequence shown here is derived from an EMBL/GenBank/DDBJ whole genome shotgun (WGS) entry which is preliminary data.</text>
</comment>
<name>V5DTC6_9GAMM</name>
<sequence length="430" mass="47225">MSDEETRIYQPSQIPIGTLLLGTYEIEKFLNSGGMAWTYLALHRELNTKHVIKVIKPGFEVEGIDVLELFKREAQTLRSIRHDAIVSYEGFQRDGRHGLCLVMEYVEGPSLKQLLQERPLTVDEVWRFRNRLADGLAAVHAKGIYHRDLAPDNIILPEGNVAEAKLIDFGIAKRRDPSTGTILGSIYAGKISYVAPEQFGLFGGEIGPYSDIYSFGLILAGAITGKPLNMGNSMETAYQARLKVPDLTAVPAEFREQLTAMLQPNPANRPQDTAELFRRWPYKDKSKKAPDKTSFSGYKTGLLGVTGVAILAVSIFTAIHGYKKSSDSAIAGIETGATVGNSGNPKPDQSTGLEVGYLNIQSSPEAALVLLKDKSFIGITPIKTDLPPGKYTLVFKKNGYGEEETQVEVQPGKELPITVELPKKDTRNKS</sequence>
<dbReference type="Pfam" id="PF08308">
    <property type="entry name" value="PEGA"/>
    <property type="match status" value="1"/>
</dbReference>
<evidence type="ECO:0000313" key="7">
    <source>
        <dbReference type="EMBL" id="ESS70666.1"/>
    </source>
</evidence>
<evidence type="ECO:0000256" key="4">
    <source>
        <dbReference type="ARBA" id="ARBA00022840"/>
    </source>
</evidence>
<dbReference type="GO" id="GO:0004713">
    <property type="term" value="F:protein tyrosine kinase activity"/>
    <property type="evidence" value="ECO:0007669"/>
    <property type="project" value="InterPro"/>
</dbReference>
<accession>V5DTC6</accession>
<dbReference type="AlphaFoldDB" id="V5DTC6"/>
<evidence type="ECO:0000259" key="6">
    <source>
        <dbReference type="PROSITE" id="PS50011"/>
    </source>
</evidence>
<dbReference type="RefSeq" id="WP_023495823.1">
    <property type="nucleotide sequence ID" value="NZ_AYLO01000112.1"/>
</dbReference>
<gene>
    <name evidence="7" type="primary">pkn</name>
    <name evidence="7" type="ORF">MGMO_120c00530</name>
</gene>
<dbReference type="Proteomes" id="UP000017842">
    <property type="component" value="Unassembled WGS sequence"/>
</dbReference>
<evidence type="ECO:0000313" key="8">
    <source>
        <dbReference type="Proteomes" id="UP000017842"/>
    </source>
</evidence>
<keyword evidence="1 7" id="KW-0808">Transferase</keyword>
<dbReference type="InterPro" id="IPR000719">
    <property type="entry name" value="Prot_kinase_dom"/>
</dbReference>
<dbReference type="GO" id="GO:0005524">
    <property type="term" value="F:ATP binding"/>
    <property type="evidence" value="ECO:0007669"/>
    <property type="project" value="UniProtKB-KW"/>
</dbReference>
<dbReference type="EMBL" id="AYLO01000112">
    <property type="protein sequence ID" value="ESS70666.1"/>
    <property type="molecule type" value="Genomic_DNA"/>
</dbReference>
<dbReference type="SUPFAM" id="SSF56112">
    <property type="entry name" value="Protein kinase-like (PK-like)"/>
    <property type="match status" value="1"/>
</dbReference>
<dbReference type="EC" id="2.7.11.1" evidence="7"/>
<dbReference type="PROSITE" id="PS00109">
    <property type="entry name" value="PROTEIN_KINASE_TYR"/>
    <property type="match status" value="1"/>
</dbReference>
<dbReference type="Pfam" id="PF00069">
    <property type="entry name" value="Pkinase"/>
    <property type="match status" value="1"/>
</dbReference>
<keyword evidence="5" id="KW-1133">Transmembrane helix</keyword>
<keyword evidence="8" id="KW-1185">Reference proteome</keyword>
<organism evidence="7 8">
    <name type="scientific">Methyloglobulus morosus KoM1</name>
    <dbReference type="NCBI Taxonomy" id="1116472"/>
    <lineage>
        <taxon>Bacteria</taxon>
        <taxon>Pseudomonadati</taxon>
        <taxon>Pseudomonadota</taxon>
        <taxon>Gammaproteobacteria</taxon>
        <taxon>Methylococcales</taxon>
        <taxon>Methylococcaceae</taxon>
        <taxon>Methyloglobulus</taxon>
    </lineage>
</organism>
<evidence type="ECO:0000256" key="5">
    <source>
        <dbReference type="SAM" id="Phobius"/>
    </source>
</evidence>
<dbReference type="InterPro" id="IPR013229">
    <property type="entry name" value="PEGA"/>
</dbReference>
<evidence type="ECO:0000256" key="1">
    <source>
        <dbReference type="ARBA" id="ARBA00022679"/>
    </source>
</evidence>
<dbReference type="STRING" id="1116472.MGMO_120c00530"/>
<dbReference type="InterPro" id="IPR020635">
    <property type="entry name" value="Tyr_kinase_cat_dom"/>
</dbReference>
<feature type="transmembrane region" description="Helical" evidence="5">
    <location>
        <begin position="301"/>
        <end position="319"/>
    </location>
</feature>
<dbReference type="GO" id="GO:0004674">
    <property type="term" value="F:protein serine/threonine kinase activity"/>
    <property type="evidence" value="ECO:0007669"/>
    <property type="project" value="UniProtKB-EC"/>
</dbReference>
<dbReference type="Gene3D" id="1.10.510.10">
    <property type="entry name" value="Transferase(Phosphotransferase) domain 1"/>
    <property type="match status" value="1"/>
</dbReference>
<keyword evidence="4" id="KW-0067">ATP-binding</keyword>
<keyword evidence="3 7" id="KW-0418">Kinase</keyword>
<dbReference type="PANTHER" id="PTHR43289:SF34">
    <property type="entry name" value="SERINE_THREONINE-PROTEIN KINASE YBDM-RELATED"/>
    <property type="match status" value="1"/>
</dbReference>
<feature type="domain" description="Protein kinase" evidence="6">
    <location>
        <begin position="24"/>
        <end position="281"/>
    </location>
</feature>
<dbReference type="PANTHER" id="PTHR43289">
    <property type="entry name" value="MITOGEN-ACTIVATED PROTEIN KINASE KINASE KINASE 20-RELATED"/>
    <property type="match status" value="1"/>
</dbReference>
<dbReference type="SMART" id="SM00219">
    <property type="entry name" value="TyrKc"/>
    <property type="match status" value="1"/>
</dbReference>
<protein>
    <submittedName>
        <fullName evidence="7">Serine/threonine-protein kinase Pkn2</fullName>
        <ecNumber evidence="7">2.7.11.1</ecNumber>
    </submittedName>
</protein>
<dbReference type="CDD" id="cd14014">
    <property type="entry name" value="STKc_PknB_like"/>
    <property type="match status" value="1"/>
</dbReference>
<dbReference type="InterPro" id="IPR008266">
    <property type="entry name" value="Tyr_kinase_AS"/>
</dbReference>
<dbReference type="InterPro" id="IPR011009">
    <property type="entry name" value="Kinase-like_dom_sf"/>
</dbReference>
<dbReference type="OrthoDB" id="9801841at2"/>
<proteinExistence type="predicted"/>
<evidence type="ECO:0000256" key="3">
    <source>
        <dbReference type="ARBA" id="ARBA00022777"/>
    </source>
</evidence>
<keyword evidence="2" id="KW-0547">Nucleotide-binding</keyword>
<reference evidence="7 8" key="1">
    <citation type="journal article" date="2013" name="Genome Announc.">
        <title>Draft Genome Sequence of the Methanotrophic Gammaproteobacterium Methyloglobulus morosus DSM 22980 Strain KoM1.</title>
        <authorList>
            <person name="Poehlein A."/>
            <person name="Deutzmann J.S."/>
            <person name="Daniel R."/>
            <person name="Simeonova D.D."/>
        </authorList>
    </citation>
    <scope>NUCLEOTIDE SEQUENCE [LARGE SCALE GENOMIC DNA]</scope>
    <source>
        <strain evidence="7 8">KoM1</strain>
    </source>
</reference>
<keyword evidence="5" id="KW-0812">Transmembrane</keyword>
<keyword evidence="5" id="KW-0472">Membrane</keyword>